<gene>
    <name evidence="1" type="ORF">WJX72_011567</name>
</gene>
<dbReference type="PANTHER" id="PTHR38585">
    <property type="entry name" value="TRANSMEMBRANE PROTEIN"/>
    <property type="match status" value="1"/>
</dbReference>
<organism evidence="1 2">
    <name type="scientific">[Myrmecia] bisecta</name>
    <dbReference type="NCBI Taxonomy" id="41462"/>
    <lineage>
        <taxon>Eukaryota</taxon>
        <taxon>Viridiplantae</taxon>
        <taxon>Chlorophyta</taxon>
        <taxon>core chlorophytes</taxon>
        <taxon>Trebouxiophyceae</taxon>
        <taxon>Trebouxiales</taxon>
        <taxon>Trebouxiaceae</taxon>
        <taxon>Myrmecia</taxon>
    </lineage>
</organism>
<proteinExistence type="predicted"/>
<dbReference type="Proteomes" id="UP001489004">
    <property type="component" value="Unassembled WGS sequence"/>
</dbReference>
<name>A0AAW1PTD1_9CHLO</name>
<protein>
    <submittedName>
        <fullName evidence="1">Uncharacterized protein</fullName>
    </submittedName>
</protein>
<dbReference type="EMBL" id="JALJOR010000009">
    <property type="protein sequence ID" value="KAK9811873.1"/>
    <property type="molecule type" value="Genomic_DNA"/>
</dbReference>
<accession>A0AAW1PTD1</accession>
<reference evidence="1 2" key="1">
    <citation type="journal article" date="2024" name="Nat. Commun.">
        <title>Phylogenomics reveals the evolutionary origins of lichenization in chlorophyte algae.</title>
        <authorList>
            <person name="Puginier C."/>
            <person name="Libourel C."/>
            <person name="Otte J."/>
            <person name="Skaloud P."/>
            <person name="Haon M."/>
            <person name="Grisel S."/>
            <person name="Petersen M."/>
            <person name="Berrin J.G."/>
            <person name="Delaux P.M."/>
            <person name="Dal Grande F."/>
            <person name="Keller J."/>
        </authorList>
    </citation>
    <scope>NUCLEOTIDE SEQUENCE [LARGE SCALE GENOMIC DNA]</scope>
    <source>
        <strain evidence="1 2">SAG 2043</strain>
    </source>
</reference>
<sequence length="201" mass="21796">MDLDKARREVRAASLAAAVMLKPLLPYTLHAACSATAYSACLGLTQVAGLATRVSSATPVFGPLMGVVGVGLASAMAGQASLACGRKLYNSSRPPRQHLPHVMRRNDLLLDAVLGIALFKVMGGRFRSLLPSDLFKAGAMARESIPAKGAGYANDVSRVELLRMMKRDGCHHCGRKRRTVDRELGTMQGFWFWRRRDCPPS</sequence>
<comment type="caution">
    <text evidence="1">The sequence shown here is derived from an EMBL/GenBank/DDBJ whole genome shotgun (WGS) entry which is preliminary data.</text>
</comment>
<dbReference type="AlphaFoldDB" id="A0AAW1PTD1"/>
<keyword evidence="2" id="KW-1185">Reference proteome</keyword>
<evidence type="ECO:0000313" key="2">
    <source>
        <dbReference type="Proteomes" id="UP001489004"/>
    </source>
</evidence>
<evidence type="ECO:0000313" key="1">
    <source>
        <dbReference type="EMBL" id="KAK9811873.1"/>
    </source>
</evidence>
<dbReference type="PANTHER" id="PTHR38585:SF1">
    <property type="entry name" value="TRANSMEMBRANE PROTEIN"/>
    <property type="match status" value="1"/>
</dbReference>